<feature type="compositionally biased region" description="Polar residues" evidence="1">
    <location>
        <begin position="34"/>
        <end position="56"/>
    </location>
</feature>
<dbReference type="EMBL" id="OZ034819">
    <property type="protein sequence ID" value="CAL1397022.1"/>
    <property type="molecule type" value="Genomic_DNA"/>
</dbReference>
<feature type="region of interest" description="Disordered" evidence="1">
    <location>
        <begin position="1"/>
        <end position="71"/>
    </location>
</feature>
<evidence type="ECO:0000313" key="3">
    <source>
        <dbReference type="Proteomes" id="UP001497516"/>
    </source>
</evidence>
<organism evidence="2 3">
    <name type="scientific">Linum trigynum</name>
    <dbReference type="NCBI Taxonomy" id="586398"/>
    <lineage>
        <taxon>Eukaryota</taxon>
        <taxon>Viridiplantae</taxon>
        <taxon>Streptophyta</taxon>
        <taxon>Embryophyta</taxon>
        <taxon>Tracheophyta</taxon>
        <taxon>Spermatophyta</taxon>
        <taxon>Magnoliopsida</taxon>
        <taxon>eudicotyledons</taxon>
        <taxon>Gunneridae</taxon>
        <taxon>Pentapetalae</taxon>
        <taxon>rosids</taxon>
        <taxon>fabids</taxon>
        <taxon>Malpighiales</taxon>
        <taxon>Linaceae</taxon>
        <taxon>Linum</taxon>
    </lineage>
</organism>
<sequence>MGCCLSSATKSSPIVSASHPSLKKRQPLRLRAAQVSQANRENQSSATGLQRGNRQGSPLLRNPQSQASPQAAVAATATLLCHSTSPIAAESSESAARGANRCLGEEGNSTFGGGETSGRRGDLGARCVGGCSVSVSFSMSESTMSTATTANDEEVTMKQMKLSMRSSRAGKMSAAARMNRAFSTADADSKI</sequence>
<reference evidence="2 3" key="1">
    <citation type="submission" date="2024-04" db="EMBL/GenBank/DDBJ databases">
        <authorList>
            <person name="Fracassetti M."/>
        </authorList>
    </citation>
    <scope>NUCLEOTIDE SEQUENCE [LARGE SCALE GENOMIC DNA]</scope>
</reference>
<protein>
    <submittedName>
        <fullName evidence="2">Uncharacterized protein</fullName>
    </submittedName>
</protein>
<gene>
    <name evidence="2" type="ORF">LTRI10_LOCUS37353</name>
</gene>
<proteinExistence type="predicted"/>
<dbReference type="AlphaFoldDB" id="A0AAV2FGB1"/>
<evidence type="ECO:0000313" key="2">
    <source>
        <dbReference type="EMBL" id="CAL1397022.1"/>
    </source>
</evidence>
<dbReference type="Proteomes" id="UP001497516">
    <property type="component" value="Chromosome 6"/>
</dbReference>
<evidence type="ECO:0000256" key="1">
    <source>
        <dbReference type="SAM" id="MobiDB-lite"/>
    </source>
</evidence>
<keyword evidence="3" id="KW-1185">Reference proteome</keyword>
<name>A0AAV2FGB1_9ROSI</name>
<feature type="compositionally biased region" description="Polar residues" evidence="1">
    <location>
        <begin position="1"/>
        <end position="19"/>
    </location>
</feature>
<accession>A0AAV2FGB1</accession>